<proteinExistence type="predicted"/>
<evidence type="ECO:0000256" key="3">
    <source>
        <dbReference type="ARBA" id="ARBA00022692"/>
    </source>
</evidence>
<evidence type="ECO:0000256" key="2">
    <source>
        <dbReference type="ARBA" id="ARBA00022452"/>
    </source>
</evidence>
<dbReference type="PROSITE" id="PS51779">
    <property type="entry name" value="POTRA"/>
    <property type="match status" value="3"/>
</dbReference>
<dbReference type="InterPro" id="IPR010827">
    <property type="entry name" value="BamA/TamA_POTRA"/>
</dbReference>
<dbReference type="PIRSF" id="PIRSF006076">
    <property type="entry name" value="OM_assembly_OMP85"/>
    <property type="match status" value="1"/>
</dbReference>
<keyword evidence="3" id="KW-0812">Transmembrane</keyword>
<evidence type="ECO:0000256" key="4">
    <source>
        <dbReference type="ARBA" id="ARBA00022729"/>
    </source>
</evidence>
<name>A0A1M4Y422_9FLAO</name>
<keyword evidence="6" id="KW-0998">Cell outer membrane</keyword>
<feature type="chain" id="PRO_5012341199" evidence="7">
    <location>
        <begin position="35"/>
        <end position="869"/>
    </location>
</feature>
<reference evidence="9 10" key="1">
    <citation type="submission" date="2016-11" db="EMBL/GenBank/DDBJ databases">
        <authorList>
            <person name="Jaros S."/>
            <person name="Januszkiewicz K."/>
            <person name="Wedrychowicz H."/>
        </authorList>
    </citation>
    <scope>NUCLEOTIDE SEQUENCE [LARGE SCALE GENOMIC DNA]</scope>
    <source>
        <strain evidence="9 10">DSM 25661</strain>
    </source>
</reference>
<organism evidence="9 10">
    <name type="scientific">Psychroflexus salarius</name>
    <dbReference type="NCBI Taxonomy" id="1155689"/>
    <lineage>
        <taxon>Bacteria</taxon>
        <taxon>Pseudomonadati</taxon>
        <taxon>Bacteroidota</taxon>
        <taxon>Flavobacteriia</taxon>
        <taxon>Flavobacteriales</taxon>
        <taxon>Flavobacteriaceae</taxon>
        <taxon>Psychroflexus</taxon>
    </lineage>
</organism>
<comment type="subcellular location">
    <subcellularLocation>
        <location evidence="1">Membrane</location>
    </subcellularLocation>
</comment>
<evidence type="ECO:0000259" key="8">
    <source>
        <dbReference type="PROSITE" id="PS51779"/>
    </source>
</evidence>
<evidence type="ECO:0000256" key="5">
    <source>
        <dbReference type="ARBA" id="ARBA00023136"/>
    </source>
</evidence>
<feature type="domain" description="POTRA" evidence="8">
    <location>
        <begin position="382"/>
        <end position="458"/>
    </location>
</feature>
<protein>
    <submittedName>
        <fullName evidence="9">Beta-barrel assembly machine subunit BamA</fullName>
    </submittedName>
</protein>
<dbReference type="PANTHER" id="PTHR12815">
    <property type="entry name" value="SORTING AND ASSEMBLY MACHINERY SAMM50 PROTEIN FAMILY MEMBER"/>
    <property type="match status" value="1"/>
</dbReference>
<dbReference type="GO" id="GO:0071709">
    <property type="term" value="P:membrane assembly"/>
    <property type="evidence" value="ECO:0007669"/>
    <property type="project" value="InterPro"/>
</dbReference>
<dbReference type="Gene3D" id="3.10.20.310">
    <property type="entry name" value="membrane protein fhac"/>
    <property type="match status" value="4"/>
</dbReference>
<evidence type="ECO:0000313" key="9">
    <source>
        <dbReference type="EMBL" id="SHF00439.1"/>
    </source>
</evidence>
<dbReference type="InterPro" id="IPR034746">
    <property type="entry name" value="POTRA"/>
</dbReference>
<dbReference type="Proteomes" id="UP000184462">
    <property type="component" value="Unassembled WGS sequence"/>
</dbReference>
<keyword evidence="5" id="KW-0472">Membrane</keyword>
<feature type="domain" description="POTRA" evidence="8">
    <location>
        <begin position="205"/>
        <end position="291"/>
    </location>
</feature>
<dbReference type="InterPro" id="IPR023707">
    <property type="entry name" value="OM_assembly_BamA"/>
</dbReference>
<dbReference type="Gene3D" id="2.40.160.50">
    <property type="entry name" value="membrane protein fhac: a member of the omp85/tpsb transporter family"/>
    <property type="match status" value="1"/>
</dbReference>
<accession>A0A1M4Y422</accession>
<dbReference type="EMBL" id="FQTW01000013">
    <property type="protein sequence ID" value="SHF00439.1"/>
    <property type="molecule type" value="Genomic_DNA"/>
</dbReference>
<dbReference type="InterPro" id="IPR039910">
    <property type="entry name" value="D15-like"/>
</dbReference>
<dbReference type="GO" id="GO:0019867">
    <property type="term" value="C:outer membrane"/>
    <property type="evidence" value="ECO:0007669"/>
    <property type="project" value="InterPro"/>
</dbReference>
<sequence>MEKQVNNFNNLSTKKIVSGLILSLSFLFTLNASAQDLPITDAEKYILGGIEVTGSTSYNESTVIAFTGLSVGEELYIPGERISKVLKKLWDLGLFSDINFYLTKVEDGKAYLELEIVEVPKLETVKIRGIKERKRKDIIKDNSINPDTKLTDNFIVNTKNNIEKKYREKGYLNAKAIITTSAIEDTLSQESKLNMLINIDKGEKVKVSSINFIGNEKVSNRKLRKISKVKQKNFFRIWKRSKFLEEEYETSKEEIIKHYKEKGFRDARITSDSVYKTSDNTIAIDIKLKEGNRYYFGNINFLGNSVYTSRQLKQLLAIKKGDPYNGTILQEKIANTEKPDAEDITNLYQNNGYLFSTITPVETKIYNDTIDFEIRINEGKLAYFNNIYVKGNDKTNDNVIYRNLRTRPGQVYSKQDVVNTVRELGQLGFFNPENLQPEFKNVNPQTGTLDLEYVVEEQGSSQIELQGGYGGGGFIGTLGLRFNNFSLRNIFNKEAYDPIPMGDGQSLSLRAQASISFQNYSLSFVEPWLGGKRPVQLSVSLSHTIQFLFNPITRRADNDQSFSITGINVGFAKRLREPDQYFTVSAAAGFQHFNLNNYNIGLFNFPNGTSENLTFTLGLSRDNTFVNPIFPLGGSKFNLTFKFTPPYSAFNNVDYQQLKEDREIALAENDADALAEIDQQRFNWLEFYKVNFSADWYNRLVDKLVLRTKFEFGFLGAYNNDRGIPPFERFFLGGDGLAGFALDGREIVALRGYPNQSIIPQSRTNTSEESFNDGATIYNKYTLELRYPITLKPSASIYALTFLEGGATYDKFENFSPFELTRSAGAGLRIFMPAFGLLGIDFGYGFDPIPGTNSGANGWETHFIIGQQF</sequence>
<gene>
    <name evidence="9" type="ORF">SAMN05444278_1136</name>
</gene>
<dbReference type="AlphaFoldDB" id="A0A1M4Y422"/>
<evidence type="ECO:0000313" key="10">
    <source>
        <dbReference type="Proteomes" id="UP000184462"/>
    </source>
</evidence>
<dbReference type="PANTHER" id="PTHR12815:SF47">
    <property type="entry name" value="TRANSLOCATION AND ASSEMBLY MODULE SUBUNIT TAMA"/>
    <property type="match status" value="1"/>
</dbReference>
<feature type="domain" description="POTRA" evidence="8">
    <location>
        <begin position="294"/>
        <end position="379"/>
    </location>
</feature>
<dbReference type="Pfam" id="PF07244">
    <property type="entry name" value="POTRA"/>
    <property type="match status" value="3"/>
</dbReference>
<keyword evidence="2" id="KW-1134">Transmembrane beta strand</keyword>
<keyword evidence="10" id="KW-1185">Reference proteome</keyword>
<evidence type="ECO:0000256" key="7">
    <source>
        <dbReference type="SAM" id="SignalP"/>
    </source>
</evidence>
<evidence type="ECO:0000256" key="6">
    <source>
        <dbReference type="ARBA" id="ARBA00023237"/>
    </source>
</evidence>
<dbReference type="STRING" id="1155689.SAMN05444278_1136"/>
<feature type="signal peptide" evidence="7">
    <location>
        <begin position="1"/>
        <end position="34"/>
    </location>
</feature>
<keyword evidence="4 7" id="KW-0732">Signal</keyword>
<evidence type="ECO:0000256" key="1">
    <source>
        <dbReference type="ARBA" id="ARBA00004370"/>
    </source>
</evidence>